<evidence type="ECO:0000256" key="5">
    <source>
        <dbReference type="ARBA" id="ARBA00022960"/>
    </source>
</evidence>
<gene>
    <name evidence="9" type="ORF">SAMN04487990_1039</name>
</gene>
<feature type="transmembrane region" description="Helical" evidence="8">
    <location>
        <begin position="12"/>
        <end position="44"/>
    </location>
</feature>
<evidence type="ECO:0000256" key="2">
    <source>
        <dbReference type="ARBA" id="ARBA00007776"/>
    </source>
</evidence>
<dbReference type="GO" id="GO:0008360">
    <property type="term" value="P:regulation of cell shape"/>
    <property type="evidence" value="ECO:0007669"/>
    <property type="project" value="UniProtKB-KW"/>
</dbReference>
<dbReference type="OrthoDB" id="1132160at2"/>
<dbReference type="NCBIfam" id="TIGR03426">
    <property type="entry name" value="shape_MreD"/>
    <property type="match status" value="1"/>
</dbReference>
<evidence type="ECO:0000313" key="10">
    <source>
        <dbReference type="Proteomes" id="UP000198846"/>
    </source>
</evidence>
<evidence type="ECO:0000256" key="4">
    <source>
        <dbReference type="ARBA" id="ARBA00022692"/>
    </source>
</evidence>
<proteinExistence type="inferred from homology"/>
<evidence type="ECO:0000256" key="7">
    <source>
        <dbReference type="ARBA" id="ARBA00023136"/>
    </source>
</evidence>
<sequence>MTNILSVNTVRFVVLLLLQVLIFSNINFLGYINPHVYILFILLFPVKNNRMTIIFLSFLIGLSIDMFLDTGGINAGASVLIAYIRPAALKFSFGALYDHQSINFNTTELGQNITYISILTVIHHFTYFTLETFNFSKILLILQNTLYSSIFTILLCVLITIIFSRKKKK</sequence>
<dbReference type="STRING" id="283786.SAMN04487990_1039"/>
<name>A0A1H3WDX1_BIZPA</name>
<keyword evidence="5" id="KW-0133">Cell shape</keyword>
<keyword evidence="3" id="KW-1003">Cell membrane</keyword>
<protein>
    <submittedName>
        <fullName evidence="9">Rod shape-determining protein MreD</fullName>
    </submittedName>
</protein>
<feature type="transmembrane region" description="Helical" evidence="8">
    <location>
        <begin position="51"/>
        <end position="68"/>
    </location>
</feature>
<comment type="subcellular location">
    <subcellularLocation>
        <location evidence="1">Cell membrane</location>
        <topology evidence="1">Multi-pass membrane protein</topology>
    </subcellularLocation>
</comment>
<feature type="transmembrane region" description="Helical" evidence="8">
    <location>
        <begin position="146"/>
        <end position="164"/>
    </location>
</feature>
<keyword evidence="4 8" id="KW-0812">Transmembrane</keyword>
<organism evidence="9 10">
    <name type="scientific">Bizionia paragorgiae</name>
    <dbReference type="NCBI Taxonomy" id="283786"/>
    <lineage>
        <taxon>Bacteria</taxon>
        <taxon>Pseudomonadati</taxon>
        <taxon>Bacteroidota</taxon>
        <taxon>Flavobacteriia</taxon>
        <taxon>Flavobacteriales</taxon>
        <taxon>Flavobacteriaceae</taxon>
        <taxon>Bizionia</taxon>
    </lineage>
</organism>
<evidence type="ECO:0000313" key="9">
    <source>
        <dbReference type="EMBL" id="SDZ84604.1"/>
    </source>
</evidence>
<evidence type="ECO:0000256" key="6">
    <source>
        <dbReference type="ARBA" id="ARBA00022989"/>
    </source>
</evidence>
<dbReference type="AlphaFoldDB" id="A0A1H3WDX1"/>
<evidence type="ECO:0000256" key="1">
    <source>
        <dbReference type="ARBA" id="ARBA00004651"/>
    </source>
</evidence>
<reference evidence="9 10" key="1">
    <citation type="submission" date="2016-10" db="EMBL/GenBank/DDBJ databases">
        <authorList>
            <person name="de Groot N.N."/>
        </authorList>
    </citation>
    <scope>NUCLEOTIDE SEQUENCE [LARGE SCALE GENOMIC DNA]</scope>
    <source>
        <strain evidence="9 10">DSM 23842</strain>
    </source>
</reference>
<keyword evidence="7 8" id="KW-0472">Membrane</keyword>
<comment type="similarity">
    <text evidence="2">Belongs to the MreD family.</text>
</comment>
<keyword evidence="6 8" id="KW-1133">Transmembrane helix</keyword>
<dbReference type="RefSeq" id="WP_092132013.1">
    <property type="nucleotide sequence ID" value="NZ_FNQK01000003.1"/>
</dbReference>
<evidence type="ECO:0000256" key="8">
    <source>
        <dbReference type="SAM" id="Phobius"/>
    </source>
</evidence>
<dbReference type="EMBL" id="FNQK01000003">
    <property type="protein sequence ID" value="SDZ84604.1"/>
    <property type="molecule type" value="Genomic_DNA"/>
</dbReference>
<evidence type="ECO:0000256" key="3">
    <source>
        <dbReference type="ARBA" id="ARBA00022475"/>
    </source>
</evidence>
<dbReference type="Proteomes" id="UP000198846">
    <property type="component" value="Unassembled WGS sequence"/>
</dbReference>
<keyword evidence="10" id="KW-1185">Reference proteome</keyword>
<dbReference type="GO" id="GO:0005886">
    <property type="term" value="C:plasma membrane"/>
    <property type="evidence" value="ECO:0007669"/>
    <property type="project" value="UniProtKB-SubCell"/>
</dbReference>
<dbReference type="InterPro" id="IPR007227">
    <property type="entry name" value="Cell_shape_determining_MreD"/>
</dbReference>
<accession>A0A1H3WDX1</accession>